<comment type="caution">
    <text evidence="8">The sequence shown here is derived from an EMBL/GenBank/DDBJ whole genome shotgun (WGS) entry which is preliminary data.</text>
</comment>
<feature type="binding site" evidence="5">
    <location>
        <position position="145"/>
    </location>
    <ligand>
        <name>S-adenosyl-L-methionine</name>
        <dbReference type="ChEBI" id="CHEBI:59789"/>
    </ligand>
</feature>
<dbReference type="AlphaFoldDB" id="A0A927FXM9"/>
<dbReference type="InterPro" id="IPR004556">
    <property type="entry name" value="HemK-like"/>
</dbReference>
<comment type="similarity">
    <text evidence="5">Belongs to the protein N5-glutamine methyltransferase family. PrmC subfamily.</text>
</comment>
<feature type="binding site" evidence="5">
    <location>
        <begin position="122"/>
        <end position="126"/>
    </location>
    <ligand>
        <name>S-adenosyl-L-methionine</name>
        <dbReference type="ChEBI" id="CHEBI:59789"/>
    </ligand>
</feature>
<feature type="binding site" evidence="5">
    <location>
        <position position="174"/>
    </location>
    <ligand>
        <name>S-adenosyl-L-methionine</name>
        <dbReference type="ChEBI" id="CHEBI:59789"/>
    </ligand>
</feature>
<dbReference type="Gene3D" id="1.10.8.10">
    <property type="entry name" value="DNA helicase RuvA subunit, C-terminal domain"/>
    <property type="match status" value="1"/>
</dbReference>
<dbReference type="Pfam" id="PF17827">
    <property type="entry name" value="PrmC_N"/>
    <property type="match status" value="1"/>
</dbReference>
<proteinExistence type="inferred from homology"/>
<dbReference type="InterPro" id="IPR040758">
    <property type="entry name" value="PrmC_N"/>
</dbReference>
<evidence type="ECO:0000259" key="7">
    <source>
        <dbReference type="Pfam" id="PF17827"/>
    </source>
</evidence>
<dbReference type="InterPro" id="IPR050320">
    <property type="entry name" value="N5-glutamine_MTase"/>
</dbReference>
<dbReference type="Proteomes" id="UP000654108">
    <property type="component" value="Unassembled WGS sequence"/>
</dbReference>
<dbReference type="NCBIfam" id="TIGR03534">
    <property type="entry name" value="RF_mod_PrmC"/>
    <property type="match status" value="1"/>
</dbReference>
<dbReference type="SUPFAM" id="SSF53335">
    <property type="entry name" value="S-adenosyl-L-methionine-dependent methyltransferases"/>
    <property type="match status" value="1"/>
</dbReference>
<dbReference type="EC" id="2.1.1.297" evidence="5"/>
<evidence type="ECO:0000256" key="3">
    <source>
        <dbReference type="ARBA" id="ARBA00022691"/>
    </source>
</evidence>
<feature type="domain" description="Release factor glutamine methyltransferase N-terminal" evidence="7">
    <location>
        <begin position="11"/>
        <end position="79"/>
    </location>
</feature>
<feature type="domain" description="Methyltransferase small" evidence="6">
    <location>
        <begin position="103"/>
        <end position="198"/>
    </location>
</feature>
<dbReference type="GO" id="GO:0102559">
    <property type="term" value="F:peptide chain release factor N(5)-glutamine methyltransferase activity"/>
    <property type="evidence" value="ECO:0007669"/>
    <property type="project" value="UniProtKB-EC"/>
</dbReference>
<keyword evidence="2 5" id="KW-0808">Transferase</keyword>
<dbReference type="EMBL" id="JACYFU010000005">
    <property type="protein sequence ID" value="MBD8067004.1"/>
    <property type="molecule type" value="Genomic_DNA"/>
</dbReference>
<evidence type="ECO:0000313" key="8">
    <source>
        <dbReference type="EMBL" id="MBD8067004.1"/>
    </source>
</evidence>
<dbReference type="InterPro" id="IPR007848">
    <property type="entry name" value="Small_mtfrase_dom"/>
</dbReference>
<sequence>MSTADTIGQFWRAWRDRLNRQGIVTATLDAKLLLAHALGVDSLTLAVRENEQVSADAMLRANVLFERRVSGESVARIIGQKGFYGLDFELGPATLEPRPETELLVDLALAALPEGGRVLDLGTGTGCIPIALLVNRPDATAMATDVSAEALEVARRNAERLAVAERLNFAKGDWFDALDATSDGPKFDLVLSNPPYIASAIIRTLSTEVRSFDPLLALDGGPDGLTPYRAIAAQAGCFLKRGGAVMVEIGYDQGEQVSALFERAHFVNISVRKDLAGLDRVVVAHHIGENHSALLSQD</sequence>
<evidence type="ECO:0000259" key="6">
    <source>
        <dbReference type="Pfam" id="PF05175"/>
    </source>
</evidence>
<dbReference type="CDD" id="cd02440">
    <property type="entry name" value="AdoMet_MTases"/>
    <property type="match status" value="1"/>
</dbReference>
<dbReference type="PROSITE" id="PS00092">
    <property type="entry name" value="N6_MTASE"/>
    <property type="match status" value="1"/>
</dbReference>
<feature type="binding site" evidence="5">
    <location>
        <position position="193"/>
    </location>
    <ligand>
        <name>S-adenosyl-L-methionine</name>
        <dbReference type="ChEBI" id="CHEBI:59789"/>
    </ligand>
</feature>
<comment type="catalytic activity">
    <reaction evidence="4 5">
        <text>L-glutaminyl-[peptide chain release factor] + S-adenosyl-L-methionine = N(5)-methyl-L-glutaminyl-[peptide chain release factor] + S-adenosyl-L-homocysteine + H(+)</text>
        <dbReference type="Rhea" id="RHEA:42896"/>
        <dbReference type="Rhea" id="RHEA-COMP:10271"/>
        <dbReference type="Rhea" id="RHEA-COMP:10272"/>
        <dbReference type="ChEBI" id="CHEBI:15378"/>
        <dbReference type="ChEBI" id="CHEBI:30011"/>
        <dbReference type="ChEBI" id="CHEBI:57856"/>
        <dbReference type="ChEBI" id="CHEBI:59789"/>
        <dbReference type="ChEBI" id="CHEBI:61891"/>
        <dbReference type="EC" id="2.1.1.297"/>
    </reaction>
</comment>
<dbReference type="Gene3D" id="3.40.50.150">
    <property type="entry name" value="Vaccinia Virus protein VP39"/>
    <property type="match status" value="1"/>
</dbReference>
<dbReference type="Pfam" id="PF05175">
    <property type="entry name" value="MTS"/>
    <property type="match status" value="1"/>
</dbReference>
<keyword evidence="3 5" id="KW-0949">S-adenosyl-L-methionine</keyword>
<dbReference type="GO" id="GO:0032259">
    <property type="term" value="P:methylation"/>
    <property type="evidence" value="ECO:0007669"/>
    <property type="project" value="UniProtKB-KW"/>
</dbReference>
<reference evidence="8" key="1">
    <citation type="submission" date="2020-09" db="EMBL/GenBank/DDBJ databases">
        <title>Genome seq and assembly of Devosia sp.</title>
        <authorList>
            <person name="Chhetri G."/>
        </authorList>
    </citation>
    <scope>NUCLEOTIDE SEQUENCE</scope>
    <source>
        <strain evidence="8">PTR5</strain>
    </source>
</reference>
<evidence type="ECO:0000256" key="1">
    <source>
        <dbReference type="ARBA" id="ARBA00022603"/>
    </source>
</evidence>
<dbReference type="GO" id="GO:0003676">
    <property type="term" value="F:nucleic acid binding"/>
    <property type="evidence" value="ECO:0007669"/>
    <property type="project" value="InterPro"/>
</dbReference>
<gene>
    <name evidence="5 8" type="primary">prmC</name>
    <name evidence="8" type="ORF">IC608_16155</name>
</gene>
<accession>A0A927FXM9</accession>
<comment type="function">
    <text evidence="5">Methylates the class 1 translation termination release factors RF1/PrfA and RF2/PrfB on the glutamine residue of the universally conserved GGQ motif.</text>
</comment>
<feature type="binding site" evidence="5">
    <location>
        <begin position="193"/>
        <end position="196"/>
    </location>
    <ligand>
        <name>substrate</name>
    </ligand>
</feature>
<evidence type="ECO:0000256" key="4">
    <source>
        <dbReference type="ARBA" id="ARBA00048391"/>
    </source>
</evidence>
<dbReference type="HAMAP" id="MF_02126">
    <property type="entry name" value="RF_methyltr_PrmC"/>
    <property type="match status" value="1"/>
</dbReference>
<dbReference type="InterPro" id="IPR019874">
    <property type="entry name" value="RF_methyltr_PrmC"/>
</dbReference>
<protein>
    <recommendedName>
        <fullName evidence="5">Release factor glutamine methyltransferase</fullName>
        <shortName evidence="5">RF MTase</shortName>
        <ecNumber evidence="5">2.1.1.297</ecNumber>
    </recommendedName>
    <alternativeName>
        <fullName evidence="5">N5-glutamine methyltransferase PrmC</fullName>
    </alternativeName>
    <alternativeName>
        <fullName evidence="5">Protein-(glutamine-N5) MTase PrmC</fullName>
    </alternativeName>
    <alternativeName>
        <fullName evidence="5">Protein-glutamine N-methyltransferase PrmC</fullName>
    </alternativeName>
</protein>
<evidence type="ECO:0000256" key="5">
    <source>
        <dbReference type="HAMAP-Rule" id="MF_02126"/>
    </source>
</evidence>
<dbReference type="InterPro" id="IPR029063">
    <property type="entry name" value="SAM-dependent_MTases_sf"/>
</dbReference>
<name>A0A927FXM9_9HYPH</name>
<dbReference type="PANTHER" id="PTHR18895">
    <property type="entry name" value="HEMK METHYLTRANSFERASE"/>
    <property type="match status" value="1"/>
</dbReference>
<dbReference type="InterPro" id="IPR002052">
    <property type="entry name" value="DNA_methylase_N6_adenine_CS"/>
</dbReference>
<dbReference type="PANTHER" id="PTHR18895:SF74">
    <property type="entry name" value="MTRF1L RELEASE FACTOR GLUTAMINE METHYLTRANSFERASE"/>
    <property type="match status" value="1"/>
</dbReference>
<dbReference type="RefSeq" id="WP_191777984.1">
    <property type="nucleotide sequence ID" value="NZ_JACYFU010000005.1"/>
</dbReference>
<evidence type="ECO:0000313" key="9">
    <source>
        <dbReference type="Proteomes" id="UP000654108"/>
    </source>
</evidence>
<keyword evidence="9" id="KW-1185">Reference proteome</keyword>
<dbReference type="NCBIfam" id="TIGR00536">
    <property type="entry name" value="hemK_fam"/>
    <property type="match status" value="1"/>
</dbReference>
<keyword evidence="1 5" id="KW-0489">Methyltransferase</keyword>
<organism evidence="8 9">
    <name type="scientific">Devosia oryzisoli</name>
    <dbReference type="NCBI Taxonomy" id="2774138"/>
    <lineage>
        <taxon>Bacteria</taxon>
        <taxon>Pseudomonadati</taxon>
        <taxon>Pseudomonadota</taxon>
        <taxon>Alphaproteobacteria</taxon>
        <taxon>Hyphomicrobiales</taxon>
        <taxon>Devosiaceae</taxon>
        <taxon>Devosia</taxon>
    </lineage>
</organism>
<evidence type="ECO:0000256" key="2">
    <source>
        <dbReference type="ARBA" id="ARBA00022679"/>
    </source>
</evidence>